<evidence type="ECO:0000313" key="5">
    <source>
        <dbReference type="Proteomes" id="UP000229115"/>
    </source>
</evidence>
<evidence type="ECO:0000256" key="1">
    <source>
        <dbReference type="ARBA" id="ARBA00004328"/>
    </source>
</evidence>
<evidence type="ECO:0000313" key="4">
    <source>
        <dbReference type="EMBL" id="ALO80057.1"/>
    </source>
</evidence>
<dbReference type="Gene3D" id="2.160.20.10">
    <property type="entry name" value="Single-stranded right-handed beta-helix, Pectin lyase-like"/>
    <property type="match status" value="2"/>
</dbReference>
<evidence type="ECO:0000259" key="3">
    <source>
        <dbReference type="PROSITE" id="PS50093"/>
    </source>
</evidence>
<sequence length="932" mass="101958">MEYFVDGNITSSGDGLTELNAFKTIQEGIDAAYPGDIVYIKAFTYASSINTTERAGTLANPIKFIGYLNTPGDIVSIDGPTYTKAMYDTDNYVLGDEDMPLLQMDRGSDDAPENTDRAFYIEHSYIHLENIKIQYYQIGVDITNGTIVGIEIKNIICNEMGSWDQTDPGWNQGAVGGAFLSGQGIYSVGMNDSAILNCAVYDAGAASYFIVNADNILLEGCEAYTTRGGNASDYQFDFATVTNSTLRNYIAYREIASSTMHQGRAVMIQLQSNNNLIENGVHTNLRTQIEVQSSNNTLRNIRVIGSGVANQGEIQISGESNNNIFYNWKFTDSNAIQFLGASDTRQPGVSHVYSGNNNYFINFIVKDVPTGLGNAVISYHRLGFSDPDDGGTNYIVNMTADNAPHIVNTNRTGTLHIYNSSFSNIGDYDTWSYSGTATDQPVDLYYYNCNFYNNGFATPTNNTERTLVNTTALNPMFNSDYTLQEASPLRDIGMDASTVHALAATDYIGNARPQNGSYDIGAYEYSTATGIPNTDGTGTVDDTAALQTWLDSGSTTKPLGNEIYLVSGTLDINQSGAQEVDFNGATIIVSSYADRYAIDIDKPDRSLTTLKNLTIDGKDLQRNGVRVDSPIYAENVNLLDFYSPTQSIVGWLLNINLTNYGDFTWNNCDVTKMYSEYNSIIGDGLGSARAYDIQVNAMPPDTFTVLIEDFVWDGFYGDDGGPIRVDDNTSENMSVTNNSVTLRNGSVTAFTRRGIKMAMDNITIDNVFYKSITTSNPYYQYAEPAGLIGARPLDTDPNGLLDNIVIKNCTFDGSGNYPWALIDKANTKWSNNTFINGAGIRIGNNSNSEVGDVVICGSNFGTGSKIHQQLDTVSNAPGTNIIIDSNNIADANYLEFTTLSYTVQEVLDCLGNVIIPIPLLANRNQNLIYWRI</sequence>
<evidence type="ECO:0000256" key="2">
    <source>
        <dbReference type="ARBA" id="ARBA00022844"/>
    </source>
</evidence>
<feature type="domain" description="PKD" evidence="3">
    <location>
        <begin position="319"/>
        <end position="367"/>
    </location>
</feature>
<name>A0A0S2MVY9_9CAUD</name>
<dbReference type="GO" id="GO:0051701">
    <property type="term" value="P:biological process involved in interaction with host"/>
    <property type="evidence" value="ECO:0007669"/>
    <property type="project" value="UniProtKB-ARBA"/>
</dbReference>
<proteinExistence type="predicted"/>
<dbReference type="NCBIfam" id="NF041518">
    <property type="entry name" value="choice_anch_Q"/>
    <property type="match status" value="1"/>
</dbReference>
<dbReference type="SUPFAM" id="SSF51126">
    <property type="entry name" value="Pectin lyase-like"/>
    <property type="match status" value="3"/>
</dbReference>
<accession>A0A0S2MVY9</accession>
<dbReference type="InterPro" id="IPR006626">
    <property type="entry name" value="PbH1"/>
</dbReference>
<protein>
    <submittedName>
        <fullName evidence="4">Structural protein</fullName>
    </submittedName>
</protein>
<gene>
    <name evidence="4" type="ORF">Phi4113_048</name>
</gene>
<dbReference type="InterPro" id="IPR012334">
    <property type="entry name" value="Pectin_lyas_fold"/>
</dbReference>
<dbReference type="InterPro" id="IPR000601">
    <property type="entry name" value="PKD_dom"/>
</dbReference>
<comment type="subcellular location">
    <subcellularLocation>
        <location evidence="1">Virion</location>
    </subcellularLocation>
</comment>
<dbReference type="InterPro" id="IPR011050">
    <property type="entry name" value="Pectin_lyase_fold/virulence"/>
</dbReference>
<dbReference type="PROSITE" id="PS50093">
    <property type="entry name" value="PKD"/>
    <property type="match status" value="1"/>
</dbReference>
<dbReference type="InterPro" id="IPR059226">
    <property type="entry name" value="Choice_anch_Q_dom"/>
</dbReference>
<dbReference type="SMART" id="SM00710">
    <property type="entry name" value="PbH1"/>
    <property type="match status" value="5"/>
</dbReference>
<keyword evidence="2" id="KW-0946">Virion</keyword>
<dbReference type="Proteomes" id="UP000229115">
    <property type="component" value="Segment"/>
</dbReference>
<dbReference type="EMBL" id="KT962245">
    <property type="protein sequence ID" value="ALO80057.1"/>
    <property type="molecule type" value="Genomic_RNA"/>
</dbReference>
<organism evidence="4 5">
    <name type="scientific">Cellulophaga phage phi4:1_13</name>
    <dbReference type="NCBI Taxonomy" id="1747284"/>
    <lineage>
        <taxon>Viruses</taxon>
        <taxon>Duplodnaviria</taxon>
        <taxon>Heunggongvirae</taxon>
        <taxon>Uroviricota</taxon>
        <taxon>Caudoviricetes</taxon>
        <taxon>Lightbulbvirus</taxon>
        <taxon>Lightbulbvirus Cba41</taxon>
    </lineage>
</organism>
<dbReference type="GO" id="GO:0019058">
    <property type="term" value="P:viral life cycle"/>
    <property type="evidence" value="ECO:0007669"/>
    <property type="project" value="UniProtKB-ARBA"/>
</dbReference>
<reference evidence="4 5" key="1">
    <citation type="submission" date="2015-10" db="EMBL/GenBank/DDBJ databases">
        <title>Large-scale maps of variable infection efficiencies in aquatic Bacteriodetes phage-host model systems.</title>
        <authorList>
            <person name="Holmfeldt K."/>
            <person name="Solonenko N."/>
            <person name="Howard-Varona C."/>
            <person name="Moreno M."/>
            <person name="Malmstrom R.R."/>
            <person name="Blow M.J."/>
            <person name="Sullivan M.B."/>
        </authorList>
    </citation>
    <scope>NUCLEOTIDE SEQUENCE [LARGE SCALE GENOMIC DNA]</scope>
</reference>
<dbReference type="GO" id="GO:0044423">
    <property type="term" value="C:virion component"/>
    <property type="evidence" value="ECO:0007669"/>
    <property type="project" value="UniProtKB-KW"/>
</dbReference>